<dbReference type="Proteomes" id="UP000254495">
    <property type="component" value="Unassembled WGS sequence"/>
</dbReference>
<dbReference type="AlphaFoldDB" id="A0A376VFC2"/>
<proteinExistence type="predicted"/>
<sequence>MKRHLNTSYRLVWNHITGTWWWPPNWPAHGGKRAGVAIALSLAAVTSVPALAADTVVQAGETVSGGNTDKS</sequence>
<dbReference type="EMBL" id="UGCU01000001">
    <property type="protein sequence ID" value="STJ09470.1"/>
    <property type="molecule type" value="Genomic_DNA"/>
</dbReference>
<evidence type="ECO:0000313" key="1">
    <source>
        <dbReference type="EMBL" id="STJ09470.1"/>
    </source>
</evidence>
<gene>
    <name evidence="1" type="primary">flu_6</name>
    <name evidence="1" type="ORF">NCTC9077_01094</name>
</gene>
<accession>A0A376VFC2</accession>
<organism evidence="1 2">
    <name type="scientific">Escherichia coli</name>
    <dbReference type="NCBI Taxonomy" id="562"/>
    <lineage>
        <taxon>Bacteria</taxon>
        <taxon>Pseudomonadati</taxon>
        <taxon>Pseudomonadota</taxon>
        <taxon>Gammaproteobacteria</taxon>
        <taxon>Enterobacterales</taxon>
        <taxon>Enterobacteriaceae</taxon>
        <taxon>Escherichia</taxon>
    </lineage>
</organism>
<evidence type="ECO:0000313" key="2">
    <source>
        <dbReference type="Proteomes" id="UP000254495"/>
    </source>
</evidence>
<protein>
    <submittedName>
        <fullName evidence="1">Phage protein</fullName>
    </submittedName>
</protein>
<name>A0A376VFC2_ECOLX</name>
<reference evidence="1 2" key="1">
    <citation type="submission" date="2018-06" db="EMBL/GenBank/DDBJ databases">
        <authorList>
            <consortium name="Pathogen Informatics"/>
            <person name="Doyle S."/>
        </authorList>
    </citation>
    <scope>NUCLEOTIDE SEQUENCE [LARGE SCALE GENOMIC DNA]</scope>
    <source>
        <strain evidence="1 2">NCTC9077</strain>
    </source>
</reference>